<dbReference type="PANTHER" id="PTHR43133">
    <property type="entry name" value="RNA POLYMERASE ECF-TYPE SIGMA FACTO"/>
    <property type="match status" value="1"/>
</dbReference>
<dbReference type="InterPro" id="IPR036388">
    <property type="entry name" value="WH-like_DNA-bd_sf"/>
</dbReference>
<keyword evidence="8" id="KW-1185">Reference proteome</keyword>
<dbReference type="Gene3D" id="1.10.10.10">
    <property type="entry name" value="Winged helix-like DNA-binding domain superfamily/Winged helix DNA-binding domain"/>
    <property type="match status" value="1"/>
</dbReference>
<keyword evidence="2" id="KW-0805">Transcription regulation</keyword>
<dbReference type="InterPro" id="IPR013324">
    <property type="entry name" value="RNA_pol_sigma_r3/r4-like"/>
</dbReference>
<dbReference type="Gene3D" id="1.10.1740.10">
    <property type="match status" value="1"/>
</dbReference>
<dbReference type="InterPro" id="IPR014284">
    <property type="entry name" value="RNA_pol_sigma-70_dom"/>
</dbReference>
<organism evidence="7 8">
    <name type="scientific">Saccharothrix violaceirubra</name>
    <dbReference type="NCBI Taxonomy" id="413306"/>
    <lineage>
        <taxon>Bacteria</taxon>
        <taxon>Bacillati</taxon>
        <taxon>Actinomycetota</taxon>
        <taxon>Actinomycetes</taxon>
        <taxon>Pseudonocardiales</taxon>
        <taxon>Pseudonocardiaceae</taxon>
        <taxon>Saccharothrix</taxon>
    </lineage>
</organism>
<keyword evidence="5" id="KW-0804">Transcription</keyword>
<keyword evidence="3" id="KW-0731">Sigma factor</keyword>
<evidence type="ECO:0000256" key="1">
    <source>
        <dbReference type="ARBA" id="ARBA00010641"/>
    </source>
</evidence>
<comment type="caution">
    <text evidence="7">The sequence shown here is derived from an EMBL/GenBank/DDBJ whole genome shotgun (WGS) entry which is preliminary data.</text>
</comment>
<dbReference type="NCBIfam" id="TIGR02937">
    <property type="entry name" value="sigma70-ECF"/>
    <property type="match status" value="1"/>
</dbReference>
<sequence>MDMENAPNEELLTLARQGDQRAWTVLVHRYGRLVWSVPRSLRLTPHDAADVSQTTWLLLSEHLTRIDHPDRLGAWLVTTARREALRVLRLRGKEEPLDDWNPRDDRPSPEEAAIDTDTGRLLWHAFTSLTDRCREILRLVAYAPDLTFTQVATAVGIPPGSLGPTRGRCLQVLRRRITPEAAR</sequence>
<evidence type="ECO:0000313" key="7">
    <source>
        <dbReference type="EMBL" id="MBB4962709.1"/>
    </source>
</evidence>
<feature type="domain" description="RNA polymerase sigma-70 region 2" evidence="6">
    <location>
        <begin position="26"/>
        <end position="92"/>
    </location>
</feature>
<dbReference type="GO" id="GO:0003677">
    <property type="term" value="F:DNA binding"/>
    <property type="evidence" value="ECO:0007669"/>
    <property type="project" value="UniProtKB-KW"/>
</dbReference>
<reference evidence="7 8" key="1">
    <citation type="submission" date="2020-08" db="EMBL/GenBank/DDBJ databases">
        <title>Sequencing the genomes of 1000 actinobacteria strains.</title>
        <authorList>
            <person name="Klenk H.-P."/>
        </authorList>
    </citation>
    <scope>NUCLEOTIDE SEQUENCE [LARGE SCALE GENOMIC DNA]</scope>
    <source>
        <strain evidence="7 8">DSM 45084</strain>
    </source>
</reference>
<accession>A0A7W7SXD8</accession>
<dbReference type="InterPro" id="IPR007627">
    <property type="entry name" value="RNA_pol_sigma70_r2"/>
</dbReference>
<dbReference type="InterPro" id="IPR013325">
    <property type="entry name" value="RNA_pol_sigma_r2"/>
</dbReference>
<dbReference type="EMBL" id="JACHJS010000001">
    <property type="protein sequence ID" value="MBB4962709.1"/>
    <property type="molecule type" value="Genomic_DNA"/>
</dbReference>
<dbReference type="GO" id="GO:0006352">
    <property type="term" value="P:DNA-templated transcription initiation"/>
    <property type="evidence" value="ECO:0007669"/>
    <property type="project" value="InterPro"/>
</dbReference>
<keyword evidence="4" id="KW-0238">DNA-binding</keyword>
<dbReference type="RefSeq" id="WP_184665594.1">
    <property type="nucleotide sequence ID" value="NZ_BAABAI010000042.1"/>
</dbReference>
<evidence type="ECO:0000256" key="2">
    <source>
        <dbReference type="ARBA" id="ARBA00023015"/>
    </source>
</evidence>
<dbReference type="GO" id="GO:0016987">
    <property type="term" value="F:sigma factor activity"/>
    <property type="evidence" value="ECO:0007669"/>
    <property type="project" value="UniProtKB-KW"/>
</dbReference>
<comment type="similarity">
    <text evidence="1">Belongs to the sigma-70 factor family. ECF subfamily.</text>
</comment>
<gene>
    <name evidence="7" type="ORF">F4559_000068</name>
</gene>
<dbReference type="SUPFAM" id="SSF88946">
    <property type="entry name" value="Sigma2 domain of RNA polymerase sigma factors"/>
    <property type="match status" value="1"/>
</dbReference>
<evidence type="ECO:0000313" key="8">
    <source>
        <dbReference type="Proteomes" id="UP000542674"/>
    </source>
</evidence>
<evidence type="ECO:0000259" key="6">
    <source>
        <dbReference type="Pfam" id="PF04542"/>
    </source>
</evidence>
<dbReference type="Pfam" id="PF04542">
    <property type="entry name" value="Sigma70_r2"/>
    <property type="match status" value="1"/>
</dbReference>
<evidence type="ECO:0000256" key="3">
    <source>
        <dbReference type="ARBA" id="ARBA00023082"/>
    </source>
</evidence>
<dbReference type="Proteomes" id="UP000542674">
    <property type="component" value="Unassembled WGS sequence"/>
</dbReference>
<evidence type="ECO:0000256" key="4">
    <source>
        <dbReference type="ARBA" id="ARBA00023125"/>
    </source>
</evidence>
<dbReference type="PANTHER" id="PTHR43133:SF8">
    <property type="entry name" value="RNA POLYMERASE SIGMA FACTOR HI_1459-RELATED"/>
    <property type="match status" value="1"/>
</dbReference>
<dbReference type="InterPro" id="IPR039425">
    <property type="entry name" value="RNA_pol_sigma-70-like"/>
</dbReference>
<protein>
    <submittedName>
        <fullName evidence="7">RNA polymerase sigma factor (Sigma-70 family)</fullName>
    </submittedName>
</protein>
<proteinExistence type="inferred from homology"/>
<evidence type="ECO:0000256" key="5">
    <source>
        <dbReference type="ARBA" id="ARBA00023163"/>
    </source>
</evidence>
<name>A0A7W7SXD8_9PSEU</name>
<dbReference type="SUPFAM" id="SSF88659">
    <property type="entry name" value="Sigma3 and sigma4 domains of RNA polymerase sigma factors"/>
    <property type="match status" value="1"/>
</dbReference>
<dbReference type="AlphaFoldDB" id="A0A7W7SXD8"/>